<proteinExistence type="predicted"/>
<evidence type="ECO:0000313" key="1">
    <source>
        <dbReference type="EMBL" id="OSN10913.1"/>
    </source>
</evidence>
<protein>
    <submittedName>
        <fullName evidence="1">EscE/YscE/SsaE family type III secretion system needle protein co-chaperone</fullName>
    </submittedName>
</protein>
<dbReference type="InterPro" id="IPR012671">
    <property type="entry name" value="T3SS_PscE/YscE"/>
</dbReference>
<keyword evidence="2" id="KW-1185">Reference proteome</keyword>
<name>A0ABX3XH44_9GAMM</name>
<accession>A0ABX3XH44</accession>
<reference evidence="1 2" key="1">
    <citation type="submission" date="2016-02" db="EMBL/GenBank/DDBJ databases">
        <title>Species-wide whole genome sequencing reveals diversity, host range in Lonsdalea quercina.</title>
        <authorList>
            <person name="Li Y."/>
        </authorList>
    </citation>
    <scope>NUCLEOTIDE SEQUENCE [LARGE SCALE GENOMIC DNA]</scope>
    <source>
        <strain evidence="1 2">LMG 26265</strain>
    </source>
</reference>
<dbReference type="NCBIfam" id="TIGR02501">
    <property type="entry name" value="type_III_yscE"/>
    <property type="match status" value="1"/>
</dbReference>
<sequence length="78" mass="9097">MPTLTDLEDHVRDSEAHTRERLVQLAEAKARLLRAMKGPSTPLQYQNITLLLEAVIQAEDVIKVIYFRYHNHQISRDE</sequence>
<dbReference type="Pfam" id="PF08988">
    <property type="entry name" value="T3SS_needle_E"/>
    <property type="match status" value="1"/>
</dbReference>
<comment type="caution">
    <text evidence="1">The sequence shown here is derived from an EMBL/GenBank/DDBJ whole genome shotgun (WGS) entry which is preliminary data.</text>
</comment>
<gene>
    <name evidence="1" type="ORF">AU512_05870</name>
</gene>
<organism evidence="1 2">
    <name type="scientific">Lonsdalea iberica</name>
    <dbReference type="NCBI Taxonomy" id="1082703"/>
    <lineage>
        <taxon>Bacteria</taxon>
        <taxon>Pseudomonadati</taxon>
        <taxon>Pseudomonadota</taxon>
        <taxon>Gammaproteobacteria</taxon>
        <taxon>Enterobacterales</taxon>
        <taxon>Pectobacteriaceae</taxon>
        <taxon>Lonsdalea</taxon>
    </lineage>
</organism>
<dbReference type="Proteomes" id="UP000194040">
    <property type="component" value="Unassembled WGS sequence"/>
</dbReference>
<dbReference type="EMBL" id="LUTQ01000012">
    <property type="protein sequence ID" value="OSN10913.1"/>
    <property type="molecule type" value="Genomic_DNA"/>
</dbReference>
<dbReference type="RefSeq" id="WP_094100574.1">
    <property type="nucleotide sequence ID" value="NZ_LUTQ01000012.1"/>
</dbReference>
<evidence type="ECO:0000313" key="2">
    <source>
        <dbReference type="Proteomes" id="UP000194040"/>
    </source>
</evidence>